<proteinExistence type="predicted"/>
<protein>
    <submittedName>
        <fullName evidence="2">Uncharacterized protein</fullName>
    </submittedName>
</protein>
<keyword evidence="1" id="KW-1133">Transmembrane helix</keyword>
<feature type="transmembrane region" description="Helical" evidence="1">
    <location>
        <begin position="12"/>
        <end position="33"/>
    </location>
</feature>
<organism evidence="2 3">
    <name type="scientific">Portunus trituberculatus</name>
    <name type="common">Swimming crab</name>
    <name type="synonym">Neptunus trituberculatus</name>
    <dbReference type="NCBI Taxonomy" id="210409"/>
    <lineage>
        <taxon>Eukaryota</taxon>
        <taxon>Metazoa</taxon>
        <taxon>Ecdysozoa</taxon>
        <taxon>Arthropoda</taxon>
        <taxon>Crustacea</taxon>
        <taxon>Multicrustacea</taxon>
        <taxon>Malacostraca</taxon>
        <taxon>Eumalacostraca</taxon>
        <taxon>Eucarida</taxon>
        <taxon>Decapoda</taxon>
        <taxon>Pleocyemata</taxon>
        <taxon>Brachyura</taxon>
        <taxon>Eubrachyura</taxon>
        <taxon>Portunoidea</taxon>
        <taxon>Portunidae</taxon>
        <taxon>Portuninae</taxon>
        <taxon>Portunus</taxon>
    </lineage>
</organism>
<keyword evidence="3" id="KW-1185">Reference proteome</keyword>
<evidence type="ECO:0000313" key="2">
    <source>
        <dbReference type="EMBL" id="MPC53335.1"/>
    </source>
</evidence>
<accession>A0A5B7G7E3</accession>
<reference evidence="2 3" key="1">
    <citation type="submission" date="2019-05" db="EMBL/GenBank/DDBJ databases">
        <title>Another draft genome of Portunus trituberculatus and its Hox gene families provides insights of decapod evolution.</title>
        <authorList>
            <person name="Jeong J.-H."/>
            <person name="Song I."/>
            <person name="Kim S."/>
            <person name="Choi T."/>
            <person name="Kim D."/>
            <person name="Ryu S."/>
            <person name="Kim W."/>
        </authorList>
    </citation>
    <scope>NUCLEOTIDE SEQUENCE [LARGE SCALE GENOMIC DNA]</scope>
    <source>
        <tissue evidence="2">Muscle</tissue>
    </source>
</reference>
<keyword evidence="1" id="KW-0472">Membrane</keyword>
<dbReference type="Proteomes" id="UP000324222">
    <property type="component" value="Unassembled WGS sequence"/>
</dbReference>
<dbReference type="AlphaFoldDB" id="A0A5B7G7E3"/>
<evidence type="ECO:0000313" key="3">
    <source>
        <dbReference type="Proteomes" id="UP000324222"/>
    </source>
</evidence>
<gene>
    <name evidence="2" type="ORF">E2C01_047224</name>
</gene>
<name>A0A5B7G7E3_PORTR</name>
<evidence type="ECO:0000256" key="1">
    <source>
        <dbReference type="SAM" id="Phobius"/>
    </source>
</evidence>
<dbReference type="EMBL" id="VSRR010011549">
    <property type="protein sequence ID" value="MPC53335.1"/>
    <property type="molecule type" value="Genomic_DNA"/>
</dbReference>
<keyword evidence="1" id="KW-0812">Transmembrane</keyword>
<comment type="caution">
    <text evidence="2">The sequence shown here is derived from an EMBL/GenBank/DDBJ whole genome shotgun (WGS) entry which is preliminary data.</text>
</comment>
<sequence length="67" mass="7191">MDSTNSLVRTSGSVAVCLLLYSFVFLLLLLLLGDSEEQPSDRKSVFGDKFNPAIGTERAAVPHLGPP</sequence>